<organism evidence="2 3">
    <name type="scientific">Streptomyces purpureus</name>
    <dbReference type="NCBI Taxonomy" id="1951"/>
    <lineage>
        <taxon>Bacteria</taxon>
        <taxon>Bacillati</taxon>
        <taxon>Actinomycetota</taxon>
        <taxon>Actinomycetes</taxon>
        <taxon>Kitasatosporales</taxon>
        <taxon>Streptomycetaceae</taxon>
        <taxon>Streptomyces</taxon>
    </lineage>
</organism>
<comment type="caution">
    <text evidence="2">The sequence shown here is derived from an EMBL/GenBank/DDBJ whole genome shotgun (WGS) entry which is preliminary data.</text>
</comment>
<evidence type="ECO:0000313" key="3">
    <source>
        <dbReference type="Proteomes" id="UP000619486"/>
    </source>
</evidence>
<proteinExistence type="predicted"/>
<reference evidence="2" key="2">
    <citation type="submission" date="2020-09" db="EMBL/GenBank/DDBJ databases">
        <authorList>
            <person name="Sun Q."/>
            <person name="Ohkuma M."/>
        </authorList>
    </citation>
    <scope>NUCLEOTIDE SEQUENCE</scope>
    <source>
        <strain evidence="2">JCM 3172</strain>
    </source>
</reference>
<feature type="chain" id="PRO_5036771633" evidence="1">
    <location>
        <begin position="21"/>
        <end position="75"/>
    </location>
</feature>
<dbReference type="Proteomes" id="UP000619486">
    <property type="component" value="Unassembled WGS sequence"/>
</dbReference>
<reference evidence="2" key="1">
    <citation type="journal article" date="2014" name="Int. J. Syst. Evol. Microbiol.">
        <title>Complete genome sequence of Corynebacterium casei LMG S-19264T (=DSM 44701T), isolated from a smear-ripened cheese.</title>
        <authorList>
            <consortium name="US DOE Joint Genome Institute (JGI-PGF)"/>
            <person name="Walter F."/>
            <person name="Albersmeier A."/>
            <person name="Kalinowski J."/>
            <person name="Ruckert C."/>
        </authorList>
    </citation>
    <scope>NUCLEOTIDE SEQUENCE</scope>
    <source>
        <strain evidence="2">JCM 3172</strain>
    </source>
</reference>
<name>A0A918HCV9_9ACTN</name>
<gene>
    <name evidence="2" type="ORF">GCM10014713_54920</name>
</gene>
<dbReference type="AlphaFoldDB" id="A0A918HCV9"/>
<dbReference type="EMBL" id="BMQQ01000027">
    <property type="protein sequence ID" value="GGT54167.1"/>
    <property type="molecule type" value="Genomic_DNA"/>
</dbReference>
<evidence type="ECO:0000313" key="2">
    <source>
        <dbReference type="EMBL" id="GGT54167.1"/>
    </source>
</evidence>
<keyword evidence="1" id="KW-0732">Signal</keyword>
<protein>
    <submittedName>
        <fullName evidence="2">Uncharacterized protein</fullName>
    </submittedName>
</protein>
<keyword evidence="3" id="KW-1185">Reference proteome</keyword>
<sequence length="75" mass="7805">MLRRLRPLRRALRPASSALAATASTVTGRSGLSAYGSEAVASVSGIAVGMYGATPREVEETITAFTEGAYTRAPF</sequence>
<evidence type="ECO:0000256" key="1">
    <source>
        <dbReference type="SAM" id="SignalP"/>
    </source>
</evidence>
<accession>A0A918HCV9</accession>
<feature type="signal peptide" evidence="1">
    <location>
        <begin position="1"/>
        <end position="20"/>
    </location>
</feature>